<dbReference type="CDD" id="cd10918">
    <property type="entry name" value="CE4_NodB_like_5s_6s"/>
    <property type="match status" value="1"/>
</dbReference>
<evidence type="ECO:0000256" key="2">
    <source>
        <dbReference type="ARBA" id="ARBA00004613"/>
    </source>
</evidence>
<dbReference type="Proteomes" id="UP000290958">
    <property type="component" value="Unassembled WGS sequence"/>
</dbReference>
<comment type="caution">
    <text evidence="8">The sequence shown here is derived from an EMBL/GenBank/DDBJ whole genome shotgun (WGS) entry which is preliminary data.</text>
</comment>
<dbReference type="Gene3D" id="3.20.20.370">
    <property type="entry name" value="Glycoside hydrolase/deacetylase"/>
    <property type="match status" value="1"/>
</dbReference>
<protein>
    <recommendedName>
        <fullName evidence="4">Chitooligosaccharide deacetylase</fullName>
    </recommendedName>
    <alternativeName>
        <fullName evidence="6">Nodulation protein B</fullName>
    </alternativeName>
</protein>
<keyword evidence="9" id="KW-1185">Reference proteome</keyword>
<feature type="domain" description="NodB homology" evidence="7">
    <location>
        <begin position="59"/>
        <end position="247"/>
    </location>
</feature>
<dbReference type="PANTHER" id="PTHR34216:SF3">
    <property type="entry name" value="POLY-BETA-1,6-N-ACETYL-D-GLUCOSAMINE N-DEACETYLASE"/>
    <property type="match status" value="1"/>
</dbReference>
<dbReference type="InterPro" id="IPR002509">
    <property type="entry name" value="NODB_dom"/>
</dbReference>
<proteinExistence type="inferred from homology"/>
<evidence type="ECO:0000313" key="9">
    <source>
        <dbReference type="Proteomes" id="UP000290958"/>
    </source>
</evidence>
<dbReference type="AlphaFoldDB" id="A0A4Q1KEJ0"/>
<sequence length="247" mass="26955">MAESALVLTYHSISHAPGPTNIASATFAMQMEMLGRCGYTSARLDEFLAWHQGKGTMARKVLITFDDAFADFAETAVPILASHGLSALMFVPTRKLGGLEDWYTAPPTNRPLMTREQVVALSAQGMEFGAHGRTHVPLPSVSGQARTDEIAGSGADLGAWLGTPPASFAAPYGAVDADVIREIGAHYAVAFGTRFAEARRTDDRHDISRIDMHYFRSPRVWRNFLEGGRLYFRARQALRTIGQAVRG</sequence>
<evidence type="ECO:0000256" key="4">
    <source>
        <dbReference type="ARBA" id="ARBA00020071"/>
    </source>
</evidence>
<dbReference type="EMBL" id="SBKP01000014">
    <property type="protein sequence ID" value="RXR26556.1"/>
    <property type="molecule type" value="Genomic_DNA"/>
</dbReference>
<dbReference type="RefSeq" id="WP_129404962.1">
    <property type="nucleotide sequence ID" value="NZ_SBKP01000014.1"/>
</dbReference>
<comment type="subcellular location">
    <subcellularLocation>
        <location evidence="2">Secreted</location>
    </subcellularLocation>
</comment>
<evidence type="ECO:0000313" key="8">
    <source>
        <dbReference type="EMBL" id="RXR26556.1"/>
    </source>
</evidence>
<reference evidence="9" key="1">
    <citation type="submission" date="2019-01" db="EMBL/GenBank/DDBJ databases">
        <title>Cytophagaceae bacterium strain CAR-16.</title>
        <authorList>
            <person name="Chen W.-M."/>
        </authorList>
    </citation>
    <scope>NUCLEOTIDE SEQUENCE [LARGE SCALE GENOMIC DNA]</scope>
    <source>
        <strain evidence="9">CHR27</strain>
    </source>
</reference>
<name>A0A4Q1KEJ0_9SPHN</name>
<dbReference type="GO" id="GO:0005975">
    <property type="term" value="P:carbohydrate metabolic process"/>
    <property type="evidence" value="ECO:0007669"/>
    <property type="project" value="InterPro"/>
</dbReference>
<evidence type="ECO:0000256" key="6">
    <source>
        <dbReference type="ARBA" id="ARBA00032976"/>
    </source>
</evidence>
<evidence type="ECO:0000256" key="5">
    <source>
        <dbReference type="ARBA" id="ARBA00022729"/>
    </source>
</evidence>
<comment type="similarity">
    <text evidence="3">Belongs to the polysaccharide deacetylase family.</text>
</comment>
<evidence type="ECO:0000256" key="1">
    <source>
        <dbReference type="ARBA" id="ARBA00003236"/>
    </source>
</evidence>
<dbReference type="InterPro" id="IPR011330">
    <property type="entry name" value="Glyco_hydro/deAcase_b/a-brl"/>
</dbReference>
<comment type="function">
    <text evidence="1">Is involved in generating a small heat-stable compound (Nod), an acylated oligomer of N-acetylglucosamine, that stimulates mitosis in various plant protoplasts.</text>
</comment>
<dbReference type="OrthoDB" id="9814639at2"/>
<dbReference type="SUPFAM" id="SSF88713">
    <property type="entry name" value="Glycoside hydrolase/deacetylase"/>
    <property type="match status" value="1"/>
</dbReference>
<dbReference type="InterPro" id="IPR051398">
    <property type="entry name" value="Polysacch_Deacetylase"/>
</dbReference>
<dbReference type="PROSITE" id="PS51677">
    <property type="entry name" value="NODB"/>
    <property type="match status" value="1"/>
</dbReference>
<evidence type="ECO:0000259" key="7">
    <source>
        <dbReference type="PROSITE" id="PS51677"/>
    </source>
</evidence>
<keyword evidence="5" id="KW-0732">Signal</keyword>
<dbReference type="Pfam" id="PF01522">
    <property type="entry name" value="Polysacc_deac_1"/>
    <property type="match status" value="1"/>
</dbReference>
<gene>
    <name evidence="8" type="ORF">EQG66_12665</name>
</gene>
<dbReference type="GO" id="GO:0005576">
    <property type="term" value="C:extracellular region"/>
    <property type="evidence" value="ECO:0007669"/>
    <property type="project" value="UniProtKB-SubCell"/>
</dbReference>
<organism evidence="8 9">
    <name type="scientific">Sphingobium fluviale</name>
    <dbReference type="NCBI Taxonomy" id="2506423"/>
    <lineage>
        <taxon>Bacteria</taxon>
        <taxon>Pseudomonadati</taxon>
        <taxon>Pseudomonadota</taxon>
        <taxon>Alphaproteobacteria</taxon>
        <taxon>Sphingomonadales</taxon>
        <taxon>Sphingomonadaceae</taxon>
        <taxon>Sphingobium</taxon>
    </lineage>
</organism>
<dbReference type="GO" id="GO:0016810">
    <property type="term" value="F:hydrolase activity, acting on carbon-nitrogen (but not peptide) bonds"/>
    <property type="evidence" value="ECO:0007669"/>
    <property type="project" value="InterPro"/>
</dbReference>
<dbReference type="PANTHER" id="PTHR34216">
    <property type="match status" value="1"/>
</dbReference>
<evidence type="ECO:0000256" key="3">
    <source>
        <dbReference type="ARBA" id="ARBA00010973"/>
    </source>
</evidence>
<accession>A0A4Q1KEJ0</accession>